<accession>A0ABR7P700</accession>
<dbReference type="InterPro" id="IPR050275">
    <property type="entry name" value="PGM_Phosphatase"/>
</dbReference>
<gene>
    <name evidence="1" type="ORF">H8712_00730</name>
</gene>
<dbReference type="PANTHER" id="PTHR48100:SF1">
    <property type="entry name" value="HISTIDINE PHOSPHATASE FAMILY PROTEIN-RELATED"/>
    <property type="match status" value="1"/>
</dbReference>
<comment type="caution">
    <text evidence="1">The sequence shown here is derived from an EMBL/GenBank/DDBJ whole genome shotgun (WGS) entry which is preliminary data.</text>
</comment>
<dbReference type="EMBL" id="JACRTP010000001">
    <property type="protein sequence ID" value="MBC8627164.1"/>
    <property type="molecule type" value="Genomic_DNA"/>
</dbReference>
<dbReference type="CDD" id="cd07067">
    <property type="entry name" value="HP_PGM_like"/>
    <property type="match status" value="1"/>
</dbReference>
<keyword evidence="2" id="KW-1185">Reference proteome</keyword>
<sequence>MSKFYLIRHSITKGNLEKRYIGAKTDEPLCKAGYELLKEKHYPKVEKVIASPMKRCIETAQLLFPDTQIQIEESLRECDFGEFENKNYQELSQSKAYQAWIDSNGTLPFPNGESQESFRKRSTTGFKRCIEQCLKEEINEAAFVVHGGTIMSVLSSLATKEKDYFCWQVKNAEGFLVEVTKEEWENTRKVTVIKEINGKE</sequence>
<dbReference type="RefSeq" id="WP_117456345.1">
    <property type="nucleotide sequence ID" value="NZ_DAWEED010000007.1"/>
</dbReference>
<organism evidence="1 2">
    <name type="scientific">Blautia stercoris</name>
    <dbReference type="NCBI Taxonomy" id="871664"/>
    <lineage>
        <taxon>Bacteria</taxon>
        <taxon>Bacillati</taxon>
        <taxon>Bacillota</taxon>
        <taxon>Clostridia</taxon>
        <taxon>Lachnospirales</taxon>
        <taxon>Lachnospiraceae</taxon>
        <taxon>Blautia</taxon>
    </lineage>
</organism>
<dbReference type="InterPro" id="IPR029033">
    <property type="entry name" value="His_PPase_superfam"/>
</dbReference>
<dbReference type="Gene3D" id="3.40.50.1240">
    <property type="entry name" value="Phosphoglycerate mutase-like"/>
    <property type="match status" value="1"/>
</dbReference>
<proteinExistence type="predicted"/>
<name>A0ABR7P700_9FIRM</name>
<dbReference type="SUPFAM" id="SSF53254">
    <property type="entry name" value="Phosphoglycerate mutase-like"/>
    <property type="match status" value="1"/>
</dbReference>
<dbReference type="Proteomes" id="UP000661649">
    <property type="component" value="Unassembled WGS sequence"/>
</dbReference>
<evidence type="ECO:0000313" key="2">
    <source>
        <dbReference type="Proteomes" id="UP000661649"/>
    </source>
</evidence>
<dbReference type="PANTHER" id="PTHR48100">
    <property type="entry name" value="BROAD-SPECIFICITY PHOSPHATASE YOR283W-RELATED"/>
    <property type="match status" value="1"/>
</dbReference>
<reference evidence="1 2" key="1">
    <citation type="submission" date="2020-08" db="EMBL/GenBank/DDBJ databases">
        <title>Genome public.</title>
        <authorList>
            <person name="Liu C."/>
            <person name="Sun Q."/>
        </authorList>
    </citation>
    <scope>NUCLEOTIDE SEQUENCE [LARGE SCALE GENOMIC DNA]</scope>
    <source>
        <strain evidence="1 2">3_YM_SP_D4_24.mj</strain>
    </source>
</reference>
<protein>
    <submittedName>
        <fullName evidence="1">Histidine phosphatase family protein</fullName>
    </submittedName>
</protein>
<dbReference type="Pfam" id="PF00300">
    <property type="entry name" value="His_Phos_1"/>
    <property type="match status" value="1"/>
</dbReference>
<dbReference type="InterPro" id="IPR013078">
    <property type="entry name" value="His_Pase_superF_clade-1"/>
</dbReference>
<evidence type="ECO:0000313" key="1">
    <source>
        <dbReference type="EMBL" id="MBC8627164.1"/>
    </source>
</evidence>
<dbReference type="SMART" id="SM00855">
    <property type="entry name" value="PGAM"/>
    <property type="match status" value="1"/>
</dbReference>